<dbReference type="PANTHER" id="PTHR30441:SF8">
    <property type="entry name" value="DUF748 DOMAIN-CONTAINING PROTEIN"/>
    <property type="match status" value="1"/>
</dbReference>
<gene>
    <name evidence="3" type="ORF">NSPZN2_11042</name>
</gene>
<dbReference type="InterPro" id="IPR007844">
    <property type="entry name" value="AsmA"/>
</dbReference>
<keyword evidence="4" id="KW-1185">Reference proteome</keyword>
<evidence type="ECO:0000313" key="4">
    <source>
        <dbReference type="Proteomes" id="UP000675880"/>
    </source>
</evidence>
<name>A0ABM8QNV8_9BACT</name>
<dbReference type="InterPro" id="IPR052894">
    <property type="entry name" value="AsmA-related"/>
</dbReference>
<reference evidence="3 4" key="1">
    <citation type="submission" date="2021-02" db="EMBL/GenBank/DDBJ databases">
        <authorList>
            <person name="Han P."/>
        </authorList>
    </citation>
    <scope>NUCLEOTIDE SEQUENCE [LARGE SCALE GENOMIC DNA]</scope>
    <source>
        <strain evidence="3">Candidatus Nitrospira sp. ZN2</strain>
    </source>
</reference>
<evidence type="ECO:0000259" key="2">
    <source>
        <dbReference type="Pfam" id="PF05170"/>
    </source>
</evidence>
<dbReference type="EMBL" id="CAJNBJ010000001">
    <property type="protein sequence ID" value="CAE6707350.1"/>
    <property type="molecule type" value="Genomic_DNA"/>
</dbReference>
<feature type="domain" description="AsmA" evidence="2">
    <location>
        <begin position="8"/>
        <end position="177"/>
    </location>
</feature>
<dbReference type="Pfam" id="PF05170">
    <property type="entry name" value="AsmA"/>
    <property type="match status" value="2"/>
</dbReference>
<dbReference type="RefSeq" id="WP_213040836.1">
    <property type="nucleotide sequence ID" value="NZ_CAJNBJ010000001.1"/>
</dbReference>
<dbReference type="PANTHER" id="PTHR30441">
    <property type="entry name" value="DUF748 DOMAIN-CONTAINING PROTEIN"/>
    <property type="match status" value="1"/>
</dbReference>
<evidence type="ECO:0000256" key="1">
    <source>
        <dbReference type="SAM" id="Phobius"/>
    </source>
</evidence>
<keyword evidence="1" id="KW-1133">Transmembrane helix</keyword>
<organism evidence="3 4">
    <name type="scientific">Nitrospira defluvii</name>
    <dbReference type="NCBI Taxonomy" id="330214"/>
    <lineage>
        <taxon>Bacteria</taxon>
        <taxon>Pseudomonadati</taxon>
        <taxon>Nitrospirota</taxon>
        <taxon>Nitrospiria</taxon>
        <taxon>Nitrospirales</taxon>
        <taxon>Nitrospiraceae</taxon>
        <taxon>Nitrospira</taxon>
    </lineage>
</organism>
<evidence type="ECO:0000313" key="3">
    <source>
        <dbReference type="EMBL" id="CAE6707350.1"/>
    </source>
</evidence>
<accession>A0ABM8QNV8</accession>
<feature type="domain" description="AsmA" evidence="2">
    <location>
        <begin position="430"/>
        <end position="582"/>
    </location>
</feature>
<sequence>MKVLVGTGIVILLLMILIIALPFLIDLNRYQDRYRPLIEEALNRKVQLQDIRLTIWPRIGARVGGFVVQDDPAFRTGPFASLSSLDVGVKLLPLLRGQVEVEDITLRDPVIMVLKNAQGQLNVSTLGAKAAAPPTPSKPEVPTQPAGSPLQALALFAVDRVSIDGGKLTYRDESSPKPVEYTVNQLEFLLTSVHLGDSPAVHVGATVQPYNLPVQLDGTFGPLVETLDVKSFTFNLGLGKIAIGLKGRAVGGNLDATVNALQIDTADIPVALPLTKPVQIKDVHLTLHTPYPIPPDVSPISQLDLTDLGLTVTMGGSAINVKGTASKGLANVTAASASINSSDLPIALPLTKPVELKDLHVNVKAKYPPKEGAAPLELAEIPNLGLTVALGSSRMEVKGSVLGGLAKVTANAKLVNTSDVPFTLPLKKPVEIKDLQVAAEMKGQDVRLTTLALQLFGGLLRAQGTLSLATTAPPFSGTASLQGLQLGPALQAVGTDQVSMSGTATADLTLSGRGFTHPDLVKALAGTGHVAVRDGRIEGINLLQQAAMLLKVVGVQLDNVKATAFSTIESDFAIKQGLVAVQRLLMDSHDFQATGSGTIGLDQSLDMKLNLNLSQALSQKIAAGSPIARVAMTGGRLSLPLLITGSTQAPSYGLDTKMFAGKVKEQVKEKVKGAVGDLLKGTAKPEDLKQQGKDLLKGLFGR</sequence>
<dbReference type="Proteomes" id="UP000675880">
    <property type="component" value="Unassembled WGS sequence"/>
</dbReference>
<feature type="transmembrane region" description="Helical" evidence="1">
    <location>
        <begin position="6"/>
        <end position="25"/>
    </location>
</feature>
<keyword evidence="1" id="KW-0472">Membrane</keyword>
<keyword evidence="1" id="KW-0812">Transmembrane</keyword>
<proteinExistence type="predicted"/>
<protein>
    <recommendedName>
        <fullName evidence="2">AsmA domain-containing protein</fullName>
    </recommendedName>
</protein>
<comment type="caution">
    <text evidence="3">The sequence shown here is derived from an EMBL/GenBank/DDBJ whole genome shotgun (WGS) entry which is preliminary data.</text>
</comment>